<dbReference type="PANTHER" id="PTHR13794:SF58">
    <property type="entry name" value="MITOCHONDRIAL ENOLASE SUPERFAMILY MEMBER 1"/>
    <property type="match status" value="1"/>
</dbReference>
<evidence type="ECO:0000256" key="2">
    <source>
        <dbReference type="ARBA" id="ARBA00022723"/>
    </source>
</evidence>
<dbReference type="SFLD" id="SFLDG00179">
    <property type="entry name" value="mandelate_racemase"/>
    <property type="match status" value="1"/>
</dbReference>
<evidence type="ECO:0000256" key="3">
    <source>
        <dbReference type="ARBA" id="ARBA00022842"/>
    </source>
</evidence>
<proteinExistence type="predicted"/>
<organism evidence="5">
    <name type="scientific">marine metagenome</name>
    <dbReference type="NCBI Taxonomy" id="408172"/>
    <lineage>
        <taxon>unclassified sequences</taxon>
        <taxon>metagenomes</taxon>
        <taxon>ecological metagenomes</taxon>
    </lineage>
</organism>
<dbReference type="PROSITE" id="PS00908">
    <property type="entry name" value="MR_MLE_1"/>
    <property type="match status" value="1"/>
</dbReference>
<dbReference type="PANTHER" id="PTHR13794">
    <property type="entry name" value="ENOLASE SUPERFAMILY, MANDELATE RACEMASE"/>
    <property type="match status" value="1"/>
</dbReference>
<dbReference type="GO" id="GO:0009063">
    <property type="term" value="P:amino acid catabolic process"/>
    <property type="evidence" value="ECO:0007669"/>
    <property type="project" value="InterPro"/>
</dbReference>
<dbReference type="SUPFAM" id="SSF54826">
    <property type="entry name" value="Enolase N-terminal domain-like"/>
    <property type="match status" value="1"/>
</dbReference>
<accession>A0A382GB36</accession>
<dbReference type="GO" id="GO:0000287">
    <property type="term" value="F:magnesium ion binding"/>
    <property type="evidence" value="ECO:0007669"/>
    <property type="project" value="TreeGrafter"/>
</dbReference>
<keyword evidence="2" id="KW-0479">Metal-binding</keyword>
<feature type="domain" description="Mandelate racemase/muconate lactonizing enzyme C-terminal" evidence="4">
    <location>
        <begin position="152"/>
        <end position="250"/>
    </location>
</feature>
<dbReference type="InterPro" id="IPR029065">
    <property type="entry name" value="Enolase_C-like"/>
</dbReference>
<dbReference type="GO" id="GO:0016052">
    <property type="term" value="P:carbohydrate catabolic process"/>
    <property type="evidence" value="ECO:0007669"/>
    <property type="project" value="TreeGrafter"/>
</dbReference>
<dbReference type="InterPro" id="IPR013341">
    <property type="entry name" value="Mandelate_racemase_N_dom"/>
</dbReference>
<dbReference type="InterPro" id="IPR029017">
    <property type="entry name" value="Enolase-like_N"/>
</dbReference>
<dbReference type="InterPro" id="IPR018110">
    <property type="entry name" value="Mandel_Rmase/mucon_lact_enz_CS"/>
</dbReference>
<name>A0A382GB36_9ZZZZ</name>
<evidence type="ECO:0000256" key="1">
    <source>
        <dbReference type="ARBA" id="ARBA00001946"/>
    </source>
</evidence>
<evidence type="ECO:0000259" key="4">
    <source>
        <dbReference type="SMART" id="SM00922"/>
    </source>
</evidence>
<dbReference type="EMBL" id="UINC01054283">
    <property type="protein sequence ID" value="SVB71797.1"/>
    <property type="molecule type" value="Genomic_DNA"/>
</dbReference>
<dbReference type="SUPFAM" id="SSF51604">
    <property type="entry name" value="Enolase C-terminal domain-like"/>
    <property type="match status" value="1"/>
</dbReference>
<dbReference type="SMART" id="SM00922">
    <property type="entry name" value="MR_MLE"/>
    <property type="match status" value="1"/>
</dbReference>
<dbReference type="AlphaFoldDB" id="A0A382GB36"/>
<dbReference type="InterPro" id="IPR046945">
    <property type="entry name" value="RHMD-like"/>
</dbReference>
<dbReference type="SFLD" id="SFLDS00001">
    <property type="entry name" value="Enolase"/>
    <property type="match status" value="1"/>
</dbReference>
<dbReference type="InterPro" id="IPR036849">
    <property type="entry name" value="Enolase-like_C_sf"/>
</dbReference>
<gene>
    <name evidence="5" type="ORF">METZ01_LOCUS224651</name>
</gene>
<keyword evidence="3" id="KW-0460">Magnesium</keyword>
<sequence length="371" mass="40787">MKITEIAPFLLHVPVTGGGISDSTHEVTHWGMPGCRIITDTGLEGFGYTGTHAAASLDRLITSCISDVYAPLLLNEDPREVRSLHGKLLYDPPTHWVGRGGITQMALSAVDIALWDLKAKAIGEPLWHLLGGSAGKSVEAYNTDCGWLNLSREKLVDGCRYMIEEEGFAAVKMKVGKPDPKEDLERVEAVRSAIGSKARLMVDANAKWDLPMAIQYGSRFADFDVTWFEEPLWHDDVRGHACLAKAIDTPIALGELLYNRDQFREFVIAGGVHYLQPDASRCGGITGLWEIADLGLAHNLPVSPHHGDMMQAQLHAVIAHSGCDQLEFIPWTLHCFEEPVRVKDGHYRVPEQPGAGTTITPDSFEKYGISL</sequence>
<dbReference type="Gene3D" id="3.20.20.120">
    <property type="entry name" value="Enolase-like C-terminal domain"/>
    <property type="match status" value="1"/>
</dbReference>
<dbReference type="GO" id="GO:0016836">
    <property type="term" value="F:hydro-lyase activity"/>
    <property type="evidence" value="ECO:0007669"/>
    <property type="project" value="TreeGrafter"/>
</dbReference>
<protein>
    <recommendedName>
        <fullName evidence="4">Mandelate racemase/muconate lactonizing enzyme C-terminal domain-containing protein</fullName>
    </recommendedName>
</protein>
<reference evidence="5" key="1">
    <citation type="submission" date="2018-05" db="EMBL/GenBank/DDBJ databases">
        <authorList>
            <person name="Lanie J.A."/>
            <person name="Ng W.-L."/>
            <person name="Kazmierczak K.M."/>
            <person name="Andrzejewski T.M."/>
            <person name="Davidsen T.M."/>
            <person name="Wayne K.J."/>
            <person name="Tettelin H."/>
            <person name="Glass J.I."/>
            <person name="Rusch D."/>
            <person name="Podicherti R."/>
            <person name="Tsui H.-C.T."/>
            <person name="Winkler M.E."/>
        </authorList>
    </citation>
    <scope>NUCLEOTIDE SEQUENCE</scope>
</reference>
<comment type="cofactor">
    <cofactor evidence="1">
        <name>Mg(2+)</name>
        <dbReference type="ChEBI" id="CHEBI:18420"/>
    </cofactor>
</comment>
<dbReference type="CDD" id="cd03316">
    <property type="entry name" value="MR_like"/>
    <property type="match status" value="1"/>
</dbReference>
<dbReference type="Pfam" id="PF02746">
    <property type="entry name" value="MR_MLE_N"/>
    <property type="match status" value="1"/>
</dbReference>
<dbReference type="Gene3D" id="3.30.390.10">
    <property type="entry name" value="Enolase-like, N-terminal domain"/>
    <property type="match status" value="1"/>
</dbReference>
<dbReference type="InterPro" id="IPR013342">
    <property type="entry name" value="Mandelate_racemase_C"/>
</dbReference>
<dbReference type="Pfam" id="PF13378">
    <property type="entry name" value="MR_MLE_C"/>
    <property type="match status" value="1"/>
</dbReference>
<evidence type="ECO:0000313" key="5">
    <source>
        <dbReference type="EMBL" id="SVB71797.1"/>
    </source>
</evidence>